<dbReference type="AlphaFoldDB" id="I4Z855"/>
<sequence>MDIPTKFLLSHKSVIDALLLDFLKPEKFHYYRSRTKLKVNATSMLINVARCVY</sequence>
<protein>
    <submittedName>
        <fullName evidence="1">Uncharacterized protein</fullName>
    </submittedName>
</protein>
<proteinExistence type="predicted"/>
<evidence type="ECO:0000313" key="1">
    <source>
        <dbReference type="EMBL" id="EIM32397.1"/>
    </source>
</evidence>
<gene>
    <name evidence="1" type="ORF">PrebiDRAFT_0653</name>
</gene>
<accession>I4Z855</accession>
<evidence type="ECO:0000313" key="2">
    <source>
        <dbReference type="Proteomes" id="UP000002786"/>
    </source>
</evidence>
<name>I4Z855_9BACT</name>
<dbReference type="HOGENOM" id="CLU_3064716_0_0_10"/>
<dbReference type="EMBL" id="JH660660">
    <property type="protein sequence ID" value="EIM32397.1"/>
    <property type="molecule type" value="Genomic_DNA"/>
</dbReference>
<keyword evidence="2" id="KW-1185">Reference proteome</keyword>
<organism evidence="1 2">
    <name type="scientific">Prevotella bivia DSM 20514</name>
    <dbReference type="NCBI Taxonomy" id="868129"/>
    <lineage>
        <taxon>Bacteria</taxon>
        <taxon>Pseudomonadati</taxon>
        <taxon>Bacteroidota</taxon>
        <taxon>Bacteroidia</taxon>
        <taxon>Bacteroidales</taxon>
        <taxon>Prevotellaceae</taxon>
        <taxon>Prevotella</taxon>
    </lineage>
</organism>
<reference evidence="1 2" key="1">
    <citation type="submission" date="2012-02" db="EMBL/GenBank/DDBJ databases">
        <title>Improved High-Quality Draft genome of Prevotella bivia DSM 20514.</title>
        <authorList>
            <consortium name="US DOE Joint Genome Institute (JGI-PGF)"/>
            <person name="Lucas S."/>
            <person name="Copeland A."/>
            <person name="Lapidus A."/>
            <person name="Bruce D."/>
            <person name="Goodwin L."/>
            <person name="Pitluck S."/>
            <person name="Peters L."/>
            <person name="Mikhailova N."/>
            <person name="Munk A.C.C."/>
            <person name="Kyrpides N."/>
            <person name="Mavromatis K."/>
            <person name="Detter J.C."/>
            <person name="Han C."/>
            <person name="Land M."/>
            <person name="Hauser L."/>
            <person name="Markowitz V."/>
            <person name="Cheng J.-F."/>
            <person name="Hugenholtz P."/>
            <person name="Woyke T."/>
            <person name="Wu D."/>
            <person name="Gronow S."/>
            <person name="Wellnitz S."/>
            <person name="Brambilla E."/>
            <person name="Klenk H.-P."/>
            <person name="Eisen J.A."/>
        </authorList>
    </citation>
    <scope>NUCLEOTIDE SEQUENCE [LARGE SCALE GENOMIC DNA]</scope>
    <source>
        <strain evidence="1 2">DSM 20514</strain>
    </source>
</reference>
<dbReference type="Proteomes" id="UP000002786">
    <property type="component" value="Unassembled WGS sequence"/>
</dbReference>